<reference evidence="1" key="1">
    <citation type="submission" date="2020-07" db="EMBL/GenBank/DDBJ databases">
        <title>The High-quality genome of the commercially important snow crab, Chionoecetes opilio.</title>
        <authorList>
            <person name="Jeong J.-H."/>
            <person name="Ryu S."/>
        </authorList>
    </citation>
    <scope>NUCLEOTIDE SEQUENCE</scope>
    <source>
        <strain evidence="1">MADBK_172401_WGS</strain>
        <tissue evidence="1">Digestive gland</tissue>
    </source>
</reference>
<evidence type="ECO:0000313" key="2">
    <source>
        <dbReference type="Proteomes" id="UP000770661"/>
    </source>
</evidence>
<organism evidence="1 2">
    <name type="scientific">Chionoecetes opilio</name>
    <name type="common">Atlantic snow crab</name>
    <name type="synonym">Cancer opilio</name>
    <dbReference type="NCBI Taxonomy" id="41210"/>
    <lineage>
        <taxon>Eukaryota</taxon>
        <taxon>Metazoa</taxon>
        <taxon>Ecdysozoa</taxon>
        <taxon>Arthropoda</taxon>
        <taxon>Crustacea</taxon>
        <taxon>Multicrustacea</taxon>
        <taxon>Malacostraca</taxon>
        <taxon>Eumalacostraca</taxon>
        <taxon>Eucarida</taxon>
        <taxon>Decapoda</taxon>
        <taxon>Pleocyemata</taxon>
        <taxon>Brachyura</taxon>
        <taxon>Eubrachyura</taxon>
        <taxon>Majoidea</taxon>
        <taxon>Majidae</taxon>
        <taxon>Chionoecetes</taxon>
    </lineage>
</organism>
<proteinExistence type="predicted"/>
<sequence length="179" mass="20180">MLREVCRDVSTEPTLLLIDGEQLQYRTANIANEARVDVSARDFWTRGQRAFMDIRIFDPMAACPPLEAAHQKNEQKKIRSYGDRIRNVDHGSFTPLVFTTSGGMGPKAKCFYSRLADVMAEKKHQPRSHVVAWMRCRLSFSLLRSALLCLRGTRYSAPTTIDIAGLDYQATVVESGILV</sequence>
<protein>
    <submittedName>
        <fullName evidence="1">Uncharacterized protein</fullName>
    </submittedName>
</protein>
<dbReference type="AlphaFoldDB" id="A0A8J4XT20"/>
<name>A0A8J4XT20_CHIOP</name>
<evidence type="ECO:0000313" key="1">
    <source>
        <dbReference type="EMBL" id="KAG0712407.1"/>
    </source>
</evidence>
<comment type="caution">
    <text evidence="1">The sequence shown here is derived from an EMBL/GenBank/DDBJ whole genome shotgun (WGS) entry which is preliminary data.</text>
</comment>
<accession>A0A8J4XT20</accession>
<dbReference type="EMBL" id="JACEEZ010022457">
    <property type="protein sequence ID" value="KAG0712407.1"/>
    <property type="molecule type" value="Genomic_DNA"/>
</dbReference>
<gene>
    <name evidence="1" type="ORF">GWK47_018535</name>
</gene>
<dbReference type="Proteomes" id="UP000770661">
    <property type="component" value="Unassembled WGS sequence"/>
</dbReference>
<keyword evidence="2" id="KW-1185">Reference proteome</keyword>